<reference evidence="18 19" key="1">
    <citation type="submission" date="2024-04" db="EMBL/GenBank/DDBJ databases">
        <authorList>
            <person name="Waldvogel A.-M."/>
            <person name="Schoenle A."/>
        </authorList>
    </citation>
    <scope>NUCLEOTIDE SEQUENCE [LARGE SCALE GENOMIC DNA]</scope>
</reference>
<evidence type="ECO:0000256" key="2">
    <source>
        <dbReference type="ARBA" id="ARBA00008054"/>
    </source>
</evidence>
<evidence type="ECO:0000256" key="8">
    <source>
        <dbReference type="ARBA" id="ARBA00022889"/>
    </source>
</evidence>
<keyword evidence="11 16" id="KW-0472">Membrane</keyword>
<evidence type="ECO:0000256" key="12">
    <source>
        <dbReference type="ARBA" id="ARBA00023157"/>
    </source>
</evidence>
<evidence type="ECO:0000256" key="11">
    <source>
        <dbReference type="ARBA" id="ARBA00023136"/>
    </source>
</evidence>
<feature type="repeat" description="FG-GAP" evidence="15">
    <location>
        <begin position="500"/>
        <end position="558"/>
    </location>
</feature>
<dbReference type="InterPro" id="IPR048633">
    <property type="entry name" value="ITGAX-like_Ig_3"/>
</dbReference>
<keyword evidence="9 16" id="KW-1133">Transmembrane helix</keyword>
<dbReference type="Pfam" id="PF08441">
    <property type="entry name" value="Integrin_A_Ig_1"/>
    <property type="match status" value="1"/>
</dbReference>
<dbReference type="Pfam" id="PF21520">
    <property type="entry name" value="ITGAX-like_Ig_3"/>
    <property type="match status" value="1"/>
</dbReference>
<dbReference type="Pfam" id="PF00092">
    <property type="entry name" value="VWA"/>
    <property type="match status" value="2"/>
</dbReference>
<evidence type="ECO:0000256" key="1">
    <source>
        <dbReference type="ARBA" id="ARBA00004479"/>
    </source>
</evidence>
<dbReference type="InterPro" id="IPR002035">
    <property type="entry name" value="VWF_A"/>
</dbReference>
<dbReference type="InterPro" id="IPR048285">
    <property type="entry name" value="Integrin_alpha_Ig-like_2"/>
</dbReference>
<dbReference type="InterPro" id="IPR013649">
    <property type="entry name" value="Integrin_alpha_Ig-like_1"/>
</dbReference>
<dbReference type="GO" id="GO:0008305">
    <property type="term" value="C:integrin complex"/>
    <property type="evidence" value="ECO:0007669"/>
    <property type="project" value="InterPro"/>
</dbReference>
<dbReference type="SUPFAM" id="SSF69179">
    <property type="entry name" value="Integrin domains"/>
    <property type="match status" value="2"/>
</dbReference>
<keyword evidence="5" id="KW-0732">Signal</keyword>
<dbReference type="Gene3D" id="2.60.40.1460">
    <property type="entry name" value="Integrin domains. Chain A, domain 2"/>
    <property type="match status" value="1"/>
</dbReference>
<keyword evidence="6" id="KW-0677">Repeat</keyword>
<evidence type="ECO:0000256" key="13">
    <source>
        <dbReference type="ARBA" id="ARBA00023170"/>
    </source>
</evidence>
<keyword evidence="4" id="KW-0479">Metal-binding</keyword>
<feature type="repeat" description="FG-GAP" evidence="15">
    <location>
        <begin position="438"/>
        <end position="497"/>
    </location>
</feature>
<keyword evidence="10 16" id="KW-0401">Integrin</keyword>
<evidence type="ECO:0000256" key="6">
    <source>
        <dbReference type="ARBA" id="ARBA00022737"/>
    </source>
</evidence>
<dbReference type="PROSITE" id="PS50234">
    <property type="entry name" value="VWFA"/>
    <property type="match status" value="1"/>
</dbReference>
<dbReference type="PRINTS" id="PR01185">
    <property type="entry name" value="INTEGRINA"/>
</dbReference>
<comment type="subcellular location">
    <subcellularLocation>
        <location evidence="1 16">Membrane</location>
        <topology evidence="1 16">Single-pass type I membrane protein</topology>
    </subcellularLocation>
</comment>
<dbReference type="SUPFAM" id="SSF53300">
    <property type="entry name" value="vWA-like"/>
    <property type="match status" value="1"/>
</dbReference>
<keyword evidence="7" id="KW-0106">Calcium</keyword>
<gene>
    <name evidence="18" type="ORF">KC01_LOCUS27662</name>
</gene>
<protein>
    <recommendedName>
        <fullName evidence="17">VWFA domain-containing protein</fullName>
    </recommendedName>
</protein>
<comment type="similarity">
    <text evidence="2 16">Belongs to the integrin alpha chain family.</text>
</comment>
<keyword evidence="12" id="KW-1015">Disulfide bond</keyword>
<dbReference type="GO" id="GO:0033627">
    <property type="term" value="P:cell adhesion mediated by integrin"/>
    <property type="evidence" value="ECO:0007669"/>
    <property type="project" value="TreeGrafter"/>
</dbReference>
<dbReference type="GO" id="GO:0007160">
    <property type="term" value="P:cell-matrix adhesion"/>
    <property type="evidence" value="ECO:0007669"/>
    <property type="project" value="TreeGrafter"/>
</dbReference>
<accession>A0AAV2LIE3</accession>
<dbReference type="InterPro" id="IPR036465">
    <property type="entry name" value="vWFA_dom_sf"/>
</dbReference>
<dbReference type="Gene3D" id="2.60.40.1530">
    <property type="entry name" value="ntegrin, alpha v. Chain A, domain 4"/>
    <property type="match status" value="1"/>
</dbReference>
<evidence type="ECO:0000256" key="16">
    <source>
        <dbReference type="RuleBase" id="RU003762"/>
    </source>
</evidence>
<evidence type="ECO:0000256" key="5">
    <source>
        <dbReference type="ARBA" id="ARBA00022729"/>
    </source>
</evidence>
<dbReference type="PROSITE" id="PS51470">
    <property type="entry name" value="FG_GAP"/>
    <property type="match status" value="3"/>
</dbReference>
<dbReference type="Pfam" id="PF20805">
    <property type="entry name" value="Integrin_A_Ig_2"/>
    <property type="match status" value="1"/>
</dbReference>
<dbReference type="GO" id="GO:0007229">
    <property type="term" value="P:integrin-mediated signaling pathway"/>
    <property type="evidence" value="ECO:0007669"/>
    <property type="project" value="UniProtKB-KW"/>
</dbReference>
<dbReference type="Pfam" id="PF01839">
    <property type="entry name" value="FG-GAP"/>
    <property type="match status" value="2"/>
</dbReference>
<keyword evidence="14" id="KW-0325">Glycoprotein</keyword>
<feature type="repeat" description="FG-GAP" evidence="15">
    <location>
        <begin position="563"/>
        <end position="624"/>
    </location>
</feature>
<evidence type="ECO:0000313" key="19">
    <source>
        <dbReference type="Proteomes" id="UP001497482"/>
    </source>
</evidence>
<dbReference type="Gene3D" id="2.60.40.1510">
    <property type="entry name" value="ntegrin, alpha v. Chain A, domain 3"/>
    <property type="match status" value="1"/>
</dbReference>
<evidence type="ECO:0000256" key="15">
    <source>
        <dbReference type="PROSITE-ProRule" id="PRU00803"/>
    </source>
</evidence>
<dbReference type="InterPro" id="IPR013519">
    <property type="entry name" value="Int_alpha_beta-p"/>
</dbReference>
<evidence type="ECO:0000259" key="17">
    <source>
        <dbReference type="PROSITE" id="PS50234"/>
    </source>
</evidence>
<dbReference type="EMBL" id="OZ035845">
    <property type="protein sequence ID" value="CAL1599379.1"/>
    <property type="molecule type" value="Genomic_DNA"/>
</dbReference>
<organism evidence="18 19">
    <name type="scientific">Knipowitschia caucasica</name>
    <name type="common">Caucasian dwarf goby</name>
    <name type="synonym">Pomatoschistus caucasicus</name>
    <dbReference type="NCBI Taxonomy" id="637954"/>
    <lineage>
        <taxon>Eukaryota</taxon>
        <taxon>Metazoa</taxon>
        <taxon>Chordata</taxon>
        <taxon>Craniata</taxon>
        <taxon>Vertebrata</taxon>
        <taxon>Euteleostomi</taxon>
        <taxon>Actinopterygii</taxon>
        <taxon>Neopterygii</taxon>
        <taxon>Teleostei</taxon>
        <taxon>Neoteleostei</taxon>
        <taxon>Acanthomorphata</taxon>
        <taxon>Gobiaria</taxon>
        <taxon>Gobiiformes</taxon>
        <taxon>Gobioidei</taxon>
        <taxon>Gobiidae</taxon>
        <taxon>Gobiinae</taxon>
        <taxon>Knipowitschia</taxon>
    </lineage>
</organism>
<dbReference type="InterPro" id="IPR032695">
    <property type="entry name" value="Integrin_dom_sf"/>
</dbReference>
<dbReference type="GO" id="GO:0005178">
    <property type="term" value="F:integrin binding"/>
    <property type="evidence" value="ECO:0007669"/>
    <property type="project" value="TreeGrafter"/>
</dbReference>
<dbReference type="PANTHER" id="PTHR23220:SF118">
    <property type="entry name" value="INTEGRIN ALPHA-X"/>
    <property type="match status" value="1"/>
</dbReference>
<dbReference type="PANTHER" id="PTHR23220">
    <property type="entry name" value="INTEGRIN ALPHA"/>
    <property type="match status" value="1"/>
</dbReference>
<dbReference type="GO" id="GO:0009897">
    <property type="term" value="C:external side of plasma membrane"/>
    <property type="evidence" value="ECO:0007669"/>
    <property type="project" value="TreeGrafter"/>
</dbReference>
<evidence type="ECO:0000256" key="10">
    <source>
        <dbReference type="ARBA" id="ARBA00023037"/>
    </source>
</evidence>
<proteinExistence type="inferred from homology"/>
<feature type="transmembrane region" description="Helical" evidence="16">
    <location>
        <begin position="1081"/>
        <end position="1103"/>
    </location>
</feature>
<sequence>MYLPLSNVDLSACLGSGIPRSSTMSGFQSLVILAVLQSLNGFNIEPAAWRSFRNSAEGFGHKVIQKTKGLLVSAPLQQYSQSGRGQIYECFPSTSNCSQLQLPLPPYAVNTSLGLSMAFNPSDQKSLVCGPTIPKDCSSITMYNGLCLELDQNNTVTRTTPSTTADCPSQPADIAFLLDGSGSVHPKDFTKMKDFVVKVIQAFIGKDSRFAIVQFSHVNSISYYFNTFRVSGSWRDEIFQPNRGNRPKSNNVLIVITDGESTDGQNLPAARDAANRKNIIRFAIGVGNAFNNPSAKTELQTIASSKDHVFQVEGFDALDKISQTLQEKIFSIEGTQSGGETLKMEMSQLGFGAAFSSEGFQMTAVGANEWRGGLKKFSRSGSPVSFYEPLDIDKDSYLGYSIAVANTVAGTFTAVGAPRYRHRGIVMYVYSTYTRQWIDPLDWEFQSGEYFGAEVCTMDVNGDRFTDVLLISAPMFVEKDREGRVYVCDVTDWNVECHFDAPVVLRGAPDKGRFGSSLAVLPDLNADNLADLAVGAPLENDGRGSIYIYHGSGFGRINTTFSQRIAASEVESGLKYFGTSISPTSLDQSGDGLPDLLVGSKGTVVLLRSKPIVKVDATISFTPALIPTQNPDCSKPIAATADICFFMSKVTALMQAQARINYTFSLDATRAVPNNRAFISDNKEQDQTGSITISLNRRECVLIPFSIQSCPEDALNPLYNEMRYTFESLPMGQTLTPSLSQQSPTTHSKDLGFEINCGVDETCTDSLIVDFNFTSSSLVRVGIDKLLDVTVSLENTEENSYDSRVILTYPSGLSYRKFTGLQGRIDCSSKDSENGLTRGRTDCFIDKPIFKSNAKAFFVVSYGFTANSQLDRSIYVTANATSANVKSSPSSKLYRRKEIGVKYSISMTIGSSPSYTNFTFGQNDLQKPVNQSIKVTNEIRALNFSVVIRVPVALGQKNIWANSSFQIADCQKEQDEEPTIPDFLSQVQENKIVNCSVARCSVFRCTRFMGRMESKDYVISANLSSAWIQQIGLKSVKFLLISTAALEYDTDRFVFYSAEIKDTKIEAEVEVYTEVDFTKEIVGGSVGAVLLVLLLTAALYKAGFFKSKYQKMMAEEAMTQENTGASEEPQA</sequence>
<evidence type="ECO:0000256" key="9">
    <source>
        <dbReference type="ARBA" id="ARBA00022989"/>
    </source>
</evidence>
<feature type="domain" description="VWFA" evidence="17">
    <location>
        <begin position="173"/>
        <end position="325"/>
    </location>
</feature>
<keyword evidence="19" id="KW-1185">Reference proteome</keyword>
<evidence type="ECO:0000256" key="7">
    <source>
        <dbReference type="ARBA" id="ARBA00022837"/>
    </source>
</evidence>
<dbReference type="AlphaFoldDB" id="A0AAV2LIE3"/>
<evidence type="ECO:0000313" key="18">
    <source>
        <dbReference type="EMBL" id="CAL1599379.1"/>
    </source>
</evidence>
<dbReference type="InterPro" id="IPR028994">
    <property type="entry name" value="Integrin_alpha_N"/>
</dbReference>
<keyword evidence="13 16" id="KW-0675">Receptor</keyword>
<dbReference type="Gene3D" id="3.40.50.410">
    <property type="entry name" value="von Willebrand factor, type A domain"/>
    <property type="match status" value="1"/>
</dbReference>
<keyword evidence="8 16" id="KW-0130">Cell adhesion</keyword>
<dbReference type="InterPro" id="IPR000413">
    <property type="entry name" value="Integrin_alpha"/>
</dbReference>
<dbReference type="InterPro" id="IPR013517">
    <property type="entry name" value="FG-GAP"/>
</dbReference>
<dbReference type="Proteomes" id="UP001497482">
    <property type="component" value="Chromosome 23"/>
</dbReference>
<dbReference type="Gene3D" id="2.130.10.130">
    <property type="entry name" value="Integrin alpha, N-terminal"/>
    <property type="match status" value="2"/>
</dbReference>
<dbReference type="SMART" id="SM00191">
    <property type="entry name" value="Int_alpha"/>
    <property type="match status" value="4"/>
</dbReference>
<keyword evidence="3 16" id="KW-0812">Transmembrane</keyword>
<dbReference type="GO" id="GO:0098609">
    <property type="term" value="P:cell-cell adhesion"/>
    <property type="evidence" value="ECO:0007669"/>
    <property type="project" value="TreeGrafter"/>
</dbReference>
<evidence type="ECO:0000256" key="3">
    <source>
        <dbReference type="ARBA" id="ARBA00022692"/>
    </source>
</evidence>
<dbReference type="PRINTS" id="PR00453">
    <property type="entry name" value="VWFADOMAIN"/>
</dbReference>
<evidence type="ECO:0000256" key="4">
    <source>
        <dbReference type="ARBA" id="ARBA00022723"/>
    </source>
</evidence>
<dbReference type="SUPFAM" id="SSF69318">
    <property type="entry name" value="Integrin alpha N-terminal domain"/>
    <property type="match status" value="1"/>
</dbReference>
<evidence type="ECO:0000256" key="14">
    <source>
        <dbReference type="ARBA" id="ARBA00023180"/>
    </source>
</evidence>
<name>A0AAV2LIE3_KNICA</name>
<dbReference type="SMART" id="SM00327">
    <property type="entry name" value="VWA"/>
    <property type="match status" value="1"/>
</dbReference>
<dbReference type="Gene3D" id="1.20.5.930">
    <property type="entry name" value="Bicelle-embedded integrin alpha(iib) transmembrane segment"/>
    <property type="match status" value="1"/>
</dbReference>
<dbReference type="GO" id="GO:0046872">
    <property type="term" value="F:metal ion binding"/>
    <property type="evidence" value="ECO:0007669"/>
    <property type="project" value="UniProtKB-KW"/>
</dbReference>